<dbReference type="RefSeq" id="WP_030283041.1">
    <property type="nucleotide sequence ID" value="NZ_JBEZVI010000032.1"/>
</dbReference>
<dbReference type="NCBIfam" id="NF041528">
    <property type="entry name" value="strep_LAETG"/>
    <property type="match status" value="1"/>
</dbReference>
<name>A0ABV2Z7I7_9ACTN</name>
<feature type="chain" id="PRO_5047262008" evidence="3">
    <location>
        <begin position="33"/>
        <end position="374"/>
    </location>
</feature>
<evidence type="ECO:0000256" key="2">
    <source>
        <dbReference type="SAM" id="Phobius"/>
    </source>
</evidence>
<keyword evidence="2" id="KW-0812">Transmembrane</keyword>
<dbReference type="NCBIfam" id="NF040603">
    <property type="entry name" value="choice_anch_P"/>
    <property type="match status" value="1"/>
</dbReference>
<accession>A0ABV2Z7I7</accession>
<evidence type="ECO:0000313" key="5">
    <source>
        <dbReference type="Proteomes" id="UP001550853"/>
    </source>
</evidence>
<reference evidence="4 5" key="1">
    <citation type="submission" date="2024-06" db="EMBL/GenBank/DDBJ databases">
        <title>The Natural Products Discovery Center: Release of the First 8490 Sequenced Strains for Exploring Actinobacteria Biosynthetic Diversity.</title>
        <authorList>
            <person name="Kalkreuter E."/>
            <person name="Kautsar S.A."/>
            <person name="Yang D."/>
            <person name="Bader C.D."/>
            <person name="Teijaro C.N."/>
            <person name="Fluegel L."/>
            <person name="Davis C.M."/>
            <person name="Simpson J.R."/>
            <person name="Lauterbach L."/>
            <person name="Steele A.D."/>
            <person name="Gui C."/>
            <person name="Meng S."/>
            <person name="Li G."/>
            <person name="Viehrig K."/>
            <person name="Ye F."/>
            <person name="Su P."/>
            <person name="Kiefer A.F."/>
            <person name="Nichols A."/>
            <person name="Cepeda A.J."/>
            <person name="Yan W."/>
            <person name="Fan B."/>
            <person name="Jiang Y."/>
            <person name="Adhikari A."/>
            <person name="Zheng C.-J."/>
            <person name="Schuster L."/>
            <person name="Cowan T.M."/>
            <person name="Smanski M.J."/>
            <person name="Chevrette M.G."/>
            <person name="De Carvalho L.P.S."/>
            <person name="Shen B."/>
        </authorList>
    </citation>
    <scope>NUCLEOTIDE SEQUENCE [LARGE SCALE GENOMIC DNA]</scope>
    <source>
        <strain evidence="4 5">NPDC033039</strain>
    </source>
</reference>
<evidence type="ECO:0000256" key="1">
    <source>
        <dbReference type="SAM" id="MobiDB-lite"/>
    </source>
</evidence>
<organism evidence="4 5">
    <name type="scientific">Streptomyces catenulae</name>
    <dbReference type="NCBI Taxonomy" id="66875"/>
    <lineage>
        <taxon>Bacteria</taxon>
        <taxon>Bacillati</taxon>
        <taxon>Actinomycetota</taxon>
        <taxon>Actinomycetes</taxon>
        <taxon>Kitasatosporales</taxon>
        <taxon>Streptomycetaceae</taxon>
        <taxon>Streptomyces</taxon>
    </lineage>
</organism>
<keyword evidence="5" id="KW-1185">Reference proteome</keyword>
<dbReference type="Proteomes" id="UP001550853">
    <property type="component" value="Unassembled WGS sequence"/>
</dbReference>
<feature type="region of interest" description="Disordered" evidence="1">
    <location>
        <begin position="229"/>
        <end position="345"/>
    </location>
</feature>
<evidence type="ECO:0000313" key="4">
    <source>
        <dbReference type="EMBL" id="MEU3713966.1"/>
    </source>
</evidence>
<sequence length="374" mass="35335">MRRPARRLAAVAAATALAAGPALLLGAAPAHAADHGTAGAAVLRTGLDVSLLNKAVTLPLNVTLNDVHAPADAKKTALTVDLDGVDGGKPFSVLRADVATARATADAAKAEGYSNLAHAKVNVPGLPLLSLIEVEKVTSRAVCTAGERPTAASHVLGTVKILGKAVTLTAGGTTEVKVPGVGEVRLDLSKTQTTSKSAAATALDLQVSVNPLKLNVAEVNGRVRLAEASCTTPGAPDPGQGAAGGSTTGGSTTGGATDGGASDGGATTGGSGSGGQTGGGQTGGSTTGGNGGHDGGTSGSGGHDGGASGSGGHDGGASGSGGSDPRPQGGGDGNLAETGSSSATPYLAGGAAVLVAAGAGSVLYSRRRKAAVSG</sequence>
<feature type="compositionally biased region" description="Gly residues" evidence="1">
    <location>
        <begin position="241"/>
        <end position="333"/>
    </location>
</feature>
<gene>
    <name evidence="4" type="ORF">AB0E61_28180</name>
</gene>
<feature type="transmembrane region" description="Helical" evidence="2">
    <location>
        <begin position="346"/>
        <end position="364"/>
    </location>
</feature>
<comment type="caution">
    <text evidence="4">The sequence shown here is derived from an EMBL/GenBank/DDBJ whole genome shotgun (WGS) entry which is preliminary data.</text>
</comment>
<keyword evidence="2" id="KW-1133">Transmembrane helix</keyword>
<dbReference type="NCBIfam" id="TIGR01167">
    <property type="entry name" value="LPXTG_anchor"/>
    <property type="match status" value="1"/>
</dbReference>
<protein>
    <submittedName>
        <fullName evidence="4">SCO1860 family LAETG-anchored protein</fullName>
    </submittedName>
</protein>
<feature type="signal peptide" evidence="3">
    <location>
        <begin position="1"/>
        <end position="32"/>
    </location>
</feature>
<dbReference type="NCBIfam" id="NF041527">
    <property type="entry name" value="SCO1860_LAETG"/>
    <property type="match status" value="1"/>
</dbReference>
<evidence type="ECO:0000256" key="3">
    <source>
        <dbReference type="SAM" id="SignalP"/>
    </source>
</evidence>
<dbReference type="EMBL" id="JBEZVI010000032">
    <property type="protein sequence ID" value="MEU3713966.1"/>
    <property type="molecule type" value="Genomic_DNA"/>
</dbReference>
<proteinExistence type="predicted"/>
<dbReference type="InterPro" id="IPR048202">
    <property type="entry name" value="SCO1860-like"/>
</dbReference>
<keyword evidence="3" id="KW-0732">Signal</keyword>
<keyword evidence="2" id="KW-0472">Membrane</keyword>